<dbReference type="Proteomes" id="UP001519460">
    <property type="component" value="Unassembled WGS sequence"/>
</dbReference>
<reference evidence="5 6" key="1">
    <citation type="journal article" date="2023" name="Sci. Data">
        <title>Genome assembly of the Korean intertidal mud-creeper Batillaria attramentaria.</title>
        <authorList>
            <person name="Patra A.K."/>
            <person name="Ho P.T."/>
            <person name="Jun S."/>
            <person name="Lee S.J."/>
            <person name="Kim Y."/>
            <person name="Won Y.J."/>
        </authorList>
    </citation>
    <scope>NUCLEOTIDE SEQUENCE [LARGE SCALE GENOMIC DNA]</scope>
    <source>
        <strain evidence="5">Wonlab-2016</strain>
    </source>
</reference>
<evidence type="ECO:0000313" key="6">
    <source>
        <dbReference type="Proteomes" id="UP001519460"/>
    </source>
</evidence>
<dbReference type="Pfam" id="PF25154">
    <property type="entry name" value="TPR_AP5Z1_C"/>
    <property type="match status" value="1"/>
</dbReference>
<sequence>MALSAVESLLQKARNASQEDIDHLCKNISDLLAFPEKASECCTLLRQLFVLLQASDIEPCLSRNLVMEMLKTFSRPSSEKSGAKQCLLCSLILKELLPGSEQGTKNNCVQEILTPAVRWLCTKDLDSQRKALSFLVAVSSLHGVAYQEFAGETSEQLCSWLMSASLFQAPNPYAINPFRKDQDSQVTETDGTPCRNFFTVLNIGQYYTDDQYLNIYSFSLLYKWLYHCSRHSEDGDQQEGKESPKGKTKDSVVKRILQSLVSRSADYCFRVMDQCERKAKVASDAELQLACLTEVVTILDLVCKLDAGQVPRVHQEMRRLYNRLASDPGYSATVLRILQFFLNHSSAVVHDPQEAYNHFFGSVLSQQYKDPGLAFDTVVFMCQNLSTLCLNTNILSHFFPNILKILAWHPRTFVKEFVDLLPAMMSPTTSLEIFHTLLDLPCLTAALEVSEKSKKPDTGATNGQNTNVEPASSAEAFHTPRYKPLFSFICRSEGGQGDTINKLSNLHKVLEDVKTSARVTCCSQVVPVLLRVWFNVVLAEGDQKFVEHVLPVLLERSGLLYDIPDCKADVIMIMGEQLLQVVDKYPSIMVSQAHEIIEFIQITNNVRDRQDFYGNLVYCIGEYCSPQRSDSCGPELVAKYFDMLEIVTYEICGNVMLEEDEQGETFPKILSHLMSAMAKLATRRQDVIPRAILCLTKVAKQHFTLTQDPIAQEALLACAQEHVNLLKMPNFAVTVLNPPPEIYTGRWHRDAGSLPLILRGINRVMNSSS</sequence>
<dbReference type="InterPro" id="IPR056856">
    <property type="entry name" value="TPR_AP5Z1_C"/>
</dbReference>
<comment type="caution">
    <text evidence="5">The sequence shown here is derived from an EMBL/GenBank/DDBJ whole genome shotgun (WGS) entry which is preliminary data.</text>
</comment>
<gene>
    <name evidence="5" type="ORF">BaRGS_00001108</name>
</gene>
<feature type="domain" description="AP-5 complex subunit zeta-1 C-terminal TPR" evidence="4">
    <location>
        <begin position="416"/>
        <end position="764"/>
    </location>
</feature>
<name>A0ABD0M5Z2_9CAEN</name>
<accession>A0ABD0M5Z2</accession>
<dbReference type="AlphaFoldDB" id="A0ABD0M5Z2"/>
<dbReference type="PANTHER" id="PTHR46488:SF1">
    <property type="entry name" value="AP-5 COMPLEX SUBUNIT ZETA-1"/>
    <property type="match status" value="1"/>
</dbReference>
<dbReference type="InterPro" id="IPR055450">
    <property type="entry name" value="AP5Z1_ARM"/>
</dbReference>
<evidence type="ECO:0000313" key="5">
    <source>
        <dbReference type="EMBL" id="KAK7507173.1"/>
    </source>
</evidence>
<feature type="region of interest" description="Disordered" evidence="1">
    <location>
        <begin position="453"/>
        <end position="472"/>
    </location>
</feature>
<dbReference type="SUPFAM" id="SSF48371">
    <property type="entry name" value="ARM repeat"/>
    <property type="match status" value="1"/>
</dbReference>
<dbReference type="InterPro" id="IPR016024">
    <property type="entry name" value="ARM-type_fold"/>
</dbReference>
<dbReference type="PANTHER" id="PTHR46488">
    <property type="entry name" value="AP-5 COMPLEX SUBUNIT ZETA-1"/>
    <property type="match status" value="1"/>
</dbReference>
<keyword evidence="6" id="KW-1185">Reference proteome</keyword>
<dbReference type="EMBL" id="JACVVK020000004">
    <property type="protein sequence ID" value="KAK7507173.1"/>
    <property type="molecule type" value="Genomic_DNA"/>
</dbReference>
<dbReference type="InterPro" id="IPR028222">
    <property type="entry name" value="AP5Z1"/>
</dbReference>
<evidence type="ECO:0000259" key="2">
    <source>
        <dbReference type="Pfam" id="PF14764"/>
    </source>
</evidence>
<evidence type="ECO:0000259" key="4">
    <source>
        <dbReference type="Pfam" id="PF25154"/>
    </source>
</evidence>
<dbReference type="InterPro" id="IPR056857">
    <property type="entry name" value="TPR_AP5Z1_N"/>
</dbReference>
<dbReference type="Pfam" id="PF25153">
    <property type="entry name" value="TPR_AP5Z1"/>
    <property type="match status" value="1"/>
</dbReference>
<evidence type="ECO:0000259" key="3">
    <source>
        <dbReference type="Pfam" id="PF25153"/>
    </source>
</evidence>
<dbReference type="Pfam" id="PF14764">
    <property type="entry name" value="SPG48"/>
    <property type="match status" value="1"/>
</dbReference>
<feature type="domain" description="AP-5 complex subunit zeta-1 ARM repeats" evidence="2">
    <location>
        <begin position="287"/>
        <end position="404"/>
    </location>
</feature>
<feature type="compositionally biased region" description="Polar residues" evidence="1">
    <location>
        <begin position="459"/>
        <end position="470"/>
    </location>
</feature>
<evidence type="ECO:0000256" key="1">
    <source>
        <dbReference type="SAM" id="MobiDB-lite"/>
    </source>
</evidence>
<organism evidence="5 6">
    <name type="scientific">Batillaria attramentaria</name>
    <dbReference type="NCBI Taxonomy" id="370345"/>
    <lineage>
        <taxon>Eukaryota</taxon>
        <taxon>Metazoa</taxon>
        <taxon>Spiralia</taxon>
        <taxon>Lophotrochozoa</taxon>
        <taxon>Mollusca</taxon>
        <taxon>Gastropoda</taxon>
        <taxon>Caenogastropoda</taxon>
        <taxon>Sorbeoconcha</taxon>
        <taxon>Cerithioidea</taxon>
        <taxon>Batillariidae</taxon>
        <taxon>Batillaria</taxon>
    </lineage>
</organism>
<protein>
    <submittedName>
        <fullName evidence="5">Uncharacterized protein</fullName>
    </submittedName>
</protein>
<proteinExistence type="predicted"/>
<feature type="domain" description="AP-5 complex subunit zeta-1 N-terminal TPR" evidence="3">
    <location>
        <begin position="102"/>
        <end position="239"/>
    </location>
</feature>